<gene>
    <name evidence="3" type="ORF">MTR67_026370</name>
</gene>
<keyword evidence="1" id="KW-0175">Coiled coil</keyword>
<dbReference type="PANTHER" id="PTHR34121:SF1">
    <property type="entry name" value="FILAMIN-A-INTERACTING PROTEIN 1"/>
    <property type="match status" value="1"/>
</dbReference>
<dbReference type="EMBL" id="CP133617">
    <property type="protein sequence ID" value="WMV32985.1"/>
    <property type="molecule type" value="Genomic_DNA"/>
</dbReference>
<dbReference type="Pfam" id="PF14111">
    <property type="entry name" value="DUF4283"/>
    <property type="match status" value="1"/>
</dbReference>
<keyword evidence="4" id="KW-1185">Reference proteome</keyword>
<dbReference type="InterPro" id="IPR025558">
    <property type="entry name" value="DUF4283"/>
</dbReference>
<organism evidence="3 4">
    <name type="scientific">Solanum verrucosum</name>
    <dbReference type="NCBI Taxonomy" id="315347"/>
    <lineage>
        <taxon>Eukaryota</taxon>
        <taxon>Viridiplantae</taxon>
        <taxon>Streptophyta</taxon>
        <taxon>Embryophyta</taxon>
        <taxon>Tracheophyta</taxon>
        <taxon>Spermatophyta</taxon>
        <taxon>Magnoliopsida</taxon>
        <taxon>eudicotyledons</taxon>
        <taxon>Gunneridae</taxon>
        <taxon>Pentapetalae</taxon>
        <taxon>asterids</taxon>
        <taxon>lamiids</taxon>
        <taxon>Solanales</taxon>
        <taxon>Solanaceae</taxon>
        <taxon>Solanoideae</taxon>
        <taxon>Solaneae</taxon>
        <taxon>Solanum</taxon>
    </lineage>
</organism>
<evidence type="ECO:0000259" key="2">
    <source>
        <dbReference type="Pfam" id="PF14111"/>
    </source>
</evidence>
<dbReference type="PANTHER" id="PTHR34121">
    <property type="entry name" value="MYOSIN-11"/>
    <property type="match status" value="1"/>
</dbReference>
<dbReference type="AlphaFoldDB" id="A0AAF0R5D7"/>
<evidence type="ECO:0000313" key="4">
    <source>
        <dbReference type="Proteomes" id="UP001234989"/>
    </source>
</evidence>
<dbReference type="Proteomes" id="UP001234989">
    <property type="component" value="Chromosome 6"/>
</dbReference>
<evidence type="ECO:0000256" key="1">
    <source>
        <dbReference type="SAM" id="Coils"/>
    </source>
</evidence>
<name>A0AAF0R5D7_SOLVR</name>
<proteinExistence type="predicted"/>
<feature type="domain" description="DUF4283" evidence="2">
    <location>
        <begin position="228"/>
        <end position="288"/>
    </location>
</feature>
<sequence length="639" mass="72488">MSWFKSAMSKAVEVGNKNNLTRTVKNYADSVVQQAGQAVADGAKLLQDRIGNRNFKSFKQTVKRLEEASVSCRGPERILLMKRWLAVLKEIEKRTEVSAEDKEKINEQQYPSEEIKENPRKQSLVLYYDTEMGGEPMNFHDVFLYSQALEGISICMILEAPNEEEVSLLLELFGLCLTGGKEVHYAIVSSIQDLAKVFSSYKDEVLIESGKEPWFSLSSKHVQRRKSFLKSCLVGTFSKWVTSTEAVGNWVAAVWDLVNGLKITQFSDSPFLFRFVDKSQAAKVLQGGRGLLAPDPRLASLHTTAEASAFNNTDPHKLFVFVSFSNQCCGNFGKVKREELLQFAESAITGLKVNADLRRIDAKVSSLKKKLDEIKAAKDPNGQGHEVMSQESVASIEALKEALAHIRVCSKLEGLLLKKKTLKYGDSPEVHVQKVDKLKVLSESLASSTGKAEKKISDHRVVSPNQICYTSVSCKFYIPKMFLSIFGINWVMPHSTKEAFEYWCNWRVGKAIKPIWKMIPASIFWRIWSDRHIRCSEGLSTTNHSLKARCLMYLCSWHSLSPIYSSDNFLNFVRFLRFDLLQLFAVDRIQKEEALKFRVAKTSEVGEIEEELVAEISTLKKQRDEIEAQLKQVYHERCL</sequence>
<protein>
    <recommendedName>
        <fullName evidence="2">DUF4283 domain-containing protein</fullName>
    </recommendedName>
</protein>
<accession>A0AAF0R5D7</accession>
<evidence type="ECO:0000313" key="3">
    <source>
        <dbReference type="EMBL" id="WMV32985.1"/>
    </source>
</evidence>
<feature type="coiled-coil region" evidence="1">
    <location>
        <begin position="609"/>
        <end position="636"/>
    </location>
</feature>
<reference evidence="3" key="1">
    <citation type="submission" date="2023-08" db="EMBL/GenBank/DDBJ databases">
        <title>A de novo genome assembly of Solanum verrucosum Schlechtendal, a Mexican diploid species geographically isolated from the other diploid A-genome species in potato relatives.</title>
        <authorList>
            <person name="Hosaka K."/>
        </authorList>
    </citation>
    <scope>NUCLEOTIDE SEQUENCE</scope>
    <source>
        <tissue evidence="3">Young leaves</tissue>
    </source>
</reference>